<dbReference type="GeneID" id="6098099"/>
<feature type="coiled-coil region" evidence="1">
    <location>
        <begin position="321"/>
        <end position="366"/>
    </location>
</feature>
<dbReference type="CTD" id="6098099"/>
<dbReference type="RefSeq" id="XP_001894649.2">
    <property type="nucleotide sequence ID" value="XM_001894614.2"/>
</dbReference>
<evidence type="ECO:0000256" key="1">
    <source>
        <dbReference type="SAM" id="Coils"/>
    </source>
</evidence>
<reference evidence="3" key="1">
    <citation type="journal article" date="2007" name="Science">
        <title>Draft genome of the filarial nematode parasite Brugia malayi.</title>
        <authorList>
            <person name="Ghedin E."/>
            <person name="Wang S."/>
            <person name="Spiro D."/>
            <person name="Caler E."/>
            <person name="Zhao Q."/>
            <person name="Crabtree J."/>
            <person name="Allen J.E."/>
            <person name="Delcher A.L."/>
            <person name="Guiliano D.B."/>
            <person name="Miranda-Saavedra D."/>
            <person name="Angiuoli S.V."/>
            <person name="Creasy T."/>
            <person name="Amedeo P."/>
            <person name="Haas B."/>
            <person name="El-Sayed N.M."/>
            <person name="Wortman J.R."/>
            <person name="Feldblyum T."/>
            <person name="Tallon L."/>
            <person name="Schatz M."/>
            <person name="Shumway M."/>
            <person name="Koo H."/>
            <person name="Salzberg S.L."/>
            <person name="Schobel S."/>
            <person name="Pertea M."/>
            <person name="Pop M."/>
            <person name="White O."/>
            <person name="Barton G.J."/>
            <person name="Carlow C.K."/>
            <person name="Crawford M.J."/>
            <person name="Daub J."/>
            <person name="Dimmic M.W."/>
            <person name="Estes C.F."/>
            <person name="Foster J.M."/>
            <person name="Ganatra M."/>
            <person name="Gregory W.F."/>
            <person name="Johnson N.M."/>
            <person name="Jin J."/>
            <person name="Komuniecki R."/>
            <person name="Korf I."/>
            <person name="Kumar S."/>
            <person name="Laney S."/>
            <person name="Li B.W."/>
            <person name="Li W."/>
            <person name="Lindblom T.H."/>
            <person name="Lustigman S."/>
            <person name="Ma D."/>
            <person name="Maina C.V."/>
            <person name="Martin D.M."/>
            <person name="McCarter J.P."/>
            <person name="McReynolds L."/>
            <person name="Mitreva M."/>
            <person name="Nutman T.B."/>
            <person name="Parkinson J."/>
            <person name="Peregrin-Alvarez J.M."/>
            <person name="Poole C."/>
            <person name="Ren Q."/>
            <person name="Saunders L."/>
            <person name="Sluder A.E."/>
            <person name="Smith K."/>
            <person name="Stanke M."/>
            <person name="Unnasch T.R."/>
            <person name="Ware J."/>
            <person name="Wei A.D."/>
            <person name="Weil G."/>
            <person name="Williams D.J."/>
            <person name="Zhang Y."/>
            <person name="Williams S.A."/>
            <person name="Fraser-Liggett C."/>
            <person name="Slatko B."/>
            <person name="Blaxter M.L."/>
            <person name="Scott A.L."/>
        </authorList>
    </citation>
    <scope>NUCLEOTIDE SEQUENCE</scope>
    <source>
        <strain evidence="3">FR3</strain>
    </source>
</reference>
<dbReference type="EMBL" id="CAAKNF010000195">
    <property type="protein sequence ID" value="VIO98134.1"/>
    <property type="molecule type" value="Genomic_DNA"/>
</dbReference>
<dbReference type="OrthoDB" id="5832107at2759"/>
<reference evidence="4" key="3">
    <citation type="submission" date="2022-04" db="UniProtKB">
        <authorList>
            <consortium name="WormBaseParasite"/>
        </authorList>
    </citation>
    <scope>IDENTIFICATION</scope>
</reference>
<evidence type="ECO:0000313" key="3">
    <source>
        <dbReference type="Proteomes" id="UP000006672"/>
    </source>
</evidence>
<dbReference type="Proteomes" id="UP000006672">
    <property type="component" value="Unassembled WGS sequence"/>
</dbReference>
<feature type="coiled-coil region" evidence="1">
    <location>
        <begin position="157"/>
        <end position="265"/>
    </location>
</feature>
<sequence length="372" mass="42589">MIIRHPSELEISLQLTKRSNINTFWTILTAVDAYFNEYSEIGLDVVHFDPHTYSGSLEFELSQRVMDSFFFADVADTSPNVLELSALLDKQNKMLSALLGELETCKSELLILRNGSSQQINNNDTKNRKLAYAENLFKEAPKIGGVLPNEAEKSLIVENCLEEIKKARLKADNLSEELEIKKTELTHAVEADSLKQAHIDHLNELMEKEREARNNEFSQLNSHLVGKVEECDQLNAENRTMKAQLKMLEDSIVAKEKLLNDLTKAAAKELAKRDEEDKLLAARLSILADENMTLRTSLLTLGANEMSPQSKKLLEQQRDFIETLKSECEILMNRLVKERDEHRKERRQLRRQIRNLNARLECLISGKQEINA</sequence>
<keyword evidence="1" id="KW-0175">Coiled coil</keyword>
<proteinExistence type="predicted"/>
<dbReference type="WBParaSite" id="Bm10623.1">
    <property type="protein sequence ID" value="Bm10623.1"/>
    <property type="gene ID" value="WBGene00230884"/>
</dbReference>
<evidence type="ECO:0000313" key="4">
    <source>
        <dbReference type="WBParaSite" id="Bm10623.1"/>
    </source>
</evidence>
<name>A0A4E9FNI2_BRUMA</name>
<evidence type="ECO:0000313" key="2">
    <source>
        <dbReference type="EMBL" id="VIO98134.1"/>
    </source>
</evidence>
<accession>A0A8L7SLK1</accession>
<accession>A0A4E9FNI2</accession>
<organism evidence="2">
    <name type="scientific">Brugia malayi</name>
    <name type="common">Filarial nematode worm</name>
    <dbReference type="NCBI Taxonomy" id="6279"/>
    <lineage>
        <taxon>Eukaryota</taxon>
        <taxon>Metazoa</taxon>
        <taxon>Ecdysozoa</taxon>
        <taxon>Nematoda</taxon>
        <taxon>Chromadorea</taxon>
        <taxon>Rhabditida</taxon>
        <taxon>Spirurina</taxon>
        <taxon>Spiruromorpha</taxon>
        <taxon>Filarioidea</taxon>
        <taxon>Onchocercidae</taxon>
        <taxon>Brugia</taxon>
    </lineage>
</organism>
<reference evidence="2" key="2">
    <citation type="submission" date="2019-04" db="EMBL/GenBank/DDBJ databases">
        <authorList>
            <person name="Howe K."/>
            <person name="Paulini M."/>
            <person name="Williams G."/>
        </authorList>
    </citation>
    <scope>NUCLEOTIDE SEQUENCE [LARGE SCALE GENOMIC DNA]</scope>
    <source>
        <strain evidence="2">FR3</strain>
    </source>
</reference>
<dbReference type="AlphaFoldDB" id="A0A4E9FNI2"/>
<gene>
    <name evidence="2" type="primary">Bm10623</name>
    <name evidence="4" type="synonym">Bm1_15960</name>
    <name evidence="2" type="ORF">BM_BM10623</name>
</gene>
<keyword evidence="3" id="KW-1185">Reference proteome</keyword>
<dbReference type="KEGG" id="bmy:BM_BM10623"/>
<protein>
    <submittedName>
        <fullName evidence="4">Bm10623</fullName>
    </submittedName>
</protein>